<dbReference type="OrthoDB" id="126890at2759"/>
<evidence type="ECO:0000256" key="1">
    <source>
        <dbReference type="SAM" id="Phobius"/>
    </source>
</evidence>
<accession>A0A9W6YC02</accession>
<dbReference type="AlphaFoldDB" id="A0A9W6YC02"/>
<organism evidence="2 3">
    <name type="scientific">Phytophthora fragariaefolia</name>
    <dbReference type="NCBI Taxonomy" id="1490495"/>
    <lineage>
        <taxon>Eukaryota</taxon>
        <taxon>Sar</taxon>
        <taxon>Stramenopiles</taxon>
        <taxon>Oomycota</taxon>
        <taxon>Peronosporomycetes</taxon>
        <taxon>Peronosporales</taxon>
        <taxon>Peronosporaceae</taxon>
        <taxon>Phytophthora</taxon>
    </lineage>
</organism>
<feature type="transmembrane region" description="Helical" evidence="1">
    <location>
        <begin position="137"/>
        <end position="161"/>
    </location>
</feature>
<feature type="transmembrane region" description="Helical" evidence="1">
    <location>
        <begin position="106"/>
        <end position="125"/>
    </location>
</feature>
<name>A0A9W6YC02_9STRA</name>
<comment type="caution">
    <text evidence="2">The sequence shown here is derived from an EMBL/GenBank/DDBJ whole genome shotgun (WGS) entry which is preliminary data.</text>
</comment>
<reference evidence="2" key="1">
    <citation type="submission" date="2023-04" db="EMBL/GenBank/DDBJ databases">
        <title>Phytophthora fragariaefolia NBRC 109709.</title>
        <authorList>
            <person name="Ichikawa N."/>
            <person name="Sato H."/>
            <person name="Tonouchi N."/>
        </authorList>
    </citation>
    <scope>NUCLEOTIDE SEQUENCE</scope>
    <source>
        <strain evidence="2">NBRC 109709</strain>
    </source>
</reference>
<keyword evidence="1" id="KW-1133">Transmembrane helix</keyword>
<feature type="transmembrane region" description="Helical" evidence="1">
    <location>
        <begin position="295"/>
        <end position="316"/>
    </location>
</feature>
<proteinExistence type="predicted"/>
<keyword evidence="1" id="KW-0472">Membrane</keyword>
<sequence length="493" mass="55987">MRNPPLNAVAPQCSVELNQHNECIPSRAQLAFKLAFDAKRLIMISNLGEYSRQRVMTLDIYRQHTSFSRVVLCCFVTPWPALLLSLVIEAIPLQDPSLGWQHNYRFWIRLSISIAAAAAGTLFQVRESFAGLSYGRIALAAIGTGFTSSIMTMLCASLGVFPLPFSWVLMCIPIQIMFLVFSYAVIRQPLKISSIENHLHGVFPVFSKSLKNRIYLILSPALLGMVYVIFGVVFTKCTQRQQFGLLLFMPIMKLLLKHLVARLASSNKTSIPAVIAFSVDVFNGLYSSICMHSFKLWWTPLVMIVLNIIRAIFSLLEISHSVKSLHRQYRTSSSIMNCQWQALNSSEQMCLGKNDSCSTQVKERDMSGKILFHLEYLTLVAYVETIIPLLYAVHLLVLYHLPNAKYFLHVRLLTSDKLKHIIESILAYVSVEIITLVWLHVELKRKIGFSLFYQLAFVLVSETELLQGQLFVWVLLMLQLTLVYHGTLSTEVQ</sequence>
<dbReference type="EMBL" id="BSXT01004667">
    <property type="protein sequence ID" value="GMF58495.1"/>
    <property type="molecule type" value="Genomic_DNA"/>
</dbReference>
<protein>
    <submittedName>
        <fullName evidence="2">Unnamed protein product</fullName>
    </submittedName>
</protein>
<feature type="transmembrane region" description="Helical" evidence="1">
    <location>
        <begin position="376"/>
        <end position="401"/>
    </location>
</feature>
<dbReference type="Proteomes" id="UP001165121">
    <property type="component" value="Unassembled WGS sequence"/>
</dbReference>
<feature type="transmembrane region" description="Helical" evidence="1">
    <location>
        <begin position="421"/>
        <end position="439"/>
    </location>
</feature>
<evidence type="ECO:0000313" key="2">
    <source>
        <dbReference type="EMBL" id="GMF58495.1"/>
    </source>
</evidence>
<feature type="transmembrane region" description="Helical" evidence="1">
    <location>
        <begin position="70"/>
        <end position="94"/>
    </location>
</feature>
<evidence type="ECO:0000313" key="3">
    <source>
        <dbReference type="Proteomes" id="UP001165121"/>
    </source>
</evidence>
<gene>
    <name evidence="2" type="ORF">Pfra01_002513700</name>
</gene>
<feature type="transmembrane region" description="Helical" evidence="1">
    <location>
        <begin position="214"/>
        <end position="235"/>
    </location>
</feature>
<keyword evidence="1" id="KW-0812">Transmembrane</keyword>
<keyword evidence="3" id="KW-1185">Reference proteome</keyword>
<feature type="transmembrane region" description="Helical" evidence="1">
    <location>
        <begin position="167"/>
        <end position="186"/>
    </location>
</feature>
<feature type="transmembrane region" description="Helical" evidence="1">
    <location>
        <begin position="451"/>
        <end position="476"/>
    </location>
</feature>